<dbReference type="InterPro" id="IPR029044">
    <property type="entry name" value="Nucleotide-diphossugar_trans"/>
</dbReference>
<dbReference type="EMBL" id="BNDX01000013">
    <property type="protein sequence ID" value="GHI33357.1"/>
    <property type="molecule type" value="Genomic_DNA"/>
</dbReference>
<dbReference type="Gene3D" id="3.90.550.10">
    <property type="entry name" value="Spore Coat Polysaccharide Biosynthesis Protein SpsA, Chain A"/>
    <property type="match status" value="1"/>
</dbReference>
<protein>
    <recommendedName>
        <fullName evidence="3">SpcF</fullName>
    </recommendedName>
</protein>
<dbReference type="SUPFAM" id="SSF53448">
    <property type="entry name" value="Nucleotide-diphospho-sugar transferases"/>
    <property type="match status" value="1"/>
</dbReference>
<reference evidence="1" key="1">
    <citation type="submission" date="2024-05" db="EMBL/GenBank/DDBJ databases">
        <title>Whole genome shotgun sequence of Streptomyces daghestanicus NBRC 12762.</title>
        <authorList>
            <person name="Komaki H."/>
            <person name="Tamura T."/>
        </authorList>
    </citation>
    <scope>NUCLEOTIDE SEQUENCE</scope>
    <source>
        <strain evidence="1">NBRC 12762</strain>
    </source>
</reference>
<dbReference type="CDD" id="cd00761">
    <property type="entry name" value="Glyco_tranf_GTA_type"/>
    <property type="match status" value="1"/>
</dbReference>
<keyword evidence="2" id="KW-1185">Reference proteome</keyword>
<comment type="caution">
    <text evidence="1">The sequence shown here is derived from an EMBL/GenBank/DDBJ whole genome shotgun (WGS) entry which is preliminary data.</text>
</comment>
<evidence type="ECO:0008006" key="3">
    <source>
        <dbReference type="Google" id="ProtNLM"/>
    </source>
</evidence>
<accession>A0ABQ3Q7X1</accession>
<dbReference type="PANTHER" id="PTHR22916:SF3">
    <property type="entry name" value="UDP-GLCNAC:BETAGAL BETA-1,3-N-ACETYLGLUCOSAMINYLTRANSFERASE-LIKE PROTEIN 1"/>
    <property type="match status" value="1"/>
</dbReference>
<organism evidence="1 2">
    <name type="scientific">Streptomyces daghestanicus</name>
    <dbReference type="NCBI Taxonomy" id="66885"/>
    <lineage>
        <taxon>Bacteria</taxon>
        <taxon>Bacillati</taxon>
        <taxon>Actinomycetota</taxon>
        <taxon>Actinomycetes</taxon>
        <taxon>Kitasatosporales</taxon>
        <taxon>Streptomycetaceae</taxon>
        <taxon>Streptomyces</taxon>
    </lineage>
</organism>
<evidence type="ECO:0000313" key="2">
    <source>
        <dbReference type="Proteomes" id="UP001052655"/>
    </source>
</evidence>
<dbReference type="PANTHER" id="PTHR22916">
    <property type="entry name" value="GLYCOSYLTRANSFERASE"/>
    <property type="match status" value="1"/>
</dbReference>
<evidence type="ECO:0000313" key="1">
    <source>
        <dbReference type="EMBL" id="GHI33357.1"/>
    </source>
</evidence>
<sequence length="272" mass="30342">MSAPTGAVPITVITVTRGRPDLLRRCLDTVRAQDLPGPVTHLVVVDDDEPAYRPLAEHTARNDRGPDRVTAWHFQPRSPGDVSGPPVLSRLRNAAVELAGTPLVSFLDDDNLLEPHHLSSLLHCMRRTGSPAVHSQCRLIHQDGTPYLEARHPWVRDAEAARSRYLELREPCVYVPWSNVLRDQVELGAGPGRVRNADTSEWLFERALLQTVPFPEAYDVDDWRNVVGEDNKLLRALVAADVPMVSTHMPTLLYTLGGYSNAFRDDAVEGEW</sequence>
<gene>
    <name evidence="1" type="ORF">Sdagh_50870</name>
</gene>
<dbReference type="Proteomes" id="UP001052655">
    <property type="component" value="Unassembled WGS sequence"/>
</dbReference>
<dbReference type="Pfam" id="PF13641">
    <property type="entry name" value="Glyco_tranf_2_3"/>
    <property type="match status" value="1"/>
</dbReference>
<proteinExistence type="predicted"/>
<name>A0ABQ3Q7X1_9ACTN</name>
<dbReference type="RefSeq" id="WP_190078642.1">
    <property type="nucleotide sequence ID" value="NZ_BMTC01000052.1"/>
</dbReference>